<dbReference type="SUPFAM" id="SSF47413">
    <property type="entry name" value="lambda repressor-like DNA-binding domains"/>
    <property type="match status" value="1"/>
</dbReference>
<protein>
    <recommendedName>
        <fullName evidence="3">HTH cro/C1-type domain-containing protein</fullName>
    </recommendedName>
</protein>
<proteinExistence type="predicted"/>
<name>A0A2K4ZMI1_9FIRM</name>
<dbReference type="EMBL" id="OFSM01000029">
    <property type="protein sequence ID" value="SOY31655.1"/>
    <property type="molecule type" value="Genomic_DNA"/>
</dbReference>
<evidence type="ECO:0000313" key="2">
    <source>
        <dbReference type="Proteomes" id="UP000236311"/>
    </source>
</evidence>
<evidence type="ECO:0008006" key="3">
    <source>
        <dbReference type="Google" id="ProtNLM"/>
    </source>
</evidence>
<evidence type="ECO:0000313" key="1">
    <source>
        <dbReference type="EMBL" id="SOY31655.1"/>
    </source>
</evidence>
<dbReference type="OrthoDB" id="9912662at2"/>
<organism evidence="1 2">
    <name type="scientific">Acetatifactor muris</name>
    <dbReference type="NCBI Taxonomy" id="879566"/>
    <lineage>
        <taxon>Bacteria</taxon>
        <taxon>Bacillati</taxon>
        <taxon>Bacillota</taxon>
        <taxon>Clostridia</taxon>
        <taxon>Lachnospirales</taxon>
        <taxon>Lachnospiraceae</taxon>
        <taxon>Acetatifactor</taxon>
    </lineage>
</organism>
<dbReference type="InterPro" id="IPR010982">
    <property type="entry name" value="Lambda_DNA-bd_dom_sf"/>
</dbReference>
<dbReference type="AlphaFoldDB" id="A0A2K4ZMI1"/>
<dbReference type="Proteomes" id="UP000236311">
    <property type="component" value="Unassembled WGS sequence"/>
</dbReference>
<accession>A0A2K4ZMI1</accession>
<gene>
    <name evidence="1" type="ORF">AMURIS_04400</name>
</gene>
<sequence>MVCAKVKQIIAAMTASCMSPLEIADKADVSVNVVYRMRRGYMVKMDRFGKVCAVLGISPESVIDYSRLEQRGGKE</sequence>
<dbReference type="GO" id="GO:0003677">
    <property type="term" value="F:DNA binding"/>
    <property type="evidence" value="ECO:0007669"/>
    <property type="project" value="InterPro"/>
</dbReference>
<keyword evidence="2" id="KW-1185">Reference proteome</keyword>
<dbReference type="RefSeq" id="WP_146040155.1">
    <property type="nucleotide sequence ID" value="NZ_OFSM01000029.1"/>
</dbReference>
<reference evidence="1 2" key="1">
    <citation type="submission" date="2018-01" db="EMBL/GenBank/DDBJ databases">
        <authorList>
            <person name="Gaut B.S."/>
            <person name="Morton B.R."/>
            <person name="Clegg M.T."/>
            <person name="Duvall M.R."/>
        </authorList>
    </citation>
    <scope>NUCLEOTIDE SEQUENCE [LARGE SCALE GENOMIC DNA]</scope>
    <source>
        <strain evidence="1">GP69</strain>
    </source>
</reference>